<dbReference type="Pfam" id="PF00201">
    <property type="entry name" value="UDPGT"/>
    <property type="match status" value="1"/>
</dbReference>
<dbReference type="PANTHER" id="PTHR11926">
    <property type="entry name" value="GLUCOSYL/GLUCURONOSYL TRANSFERASES"/>
    <property type="match status" value="1"/>
</dbReference>
<evidence type="ECO:0000256" key="6">
    <source>
        <dbReference type="ARBA" id="ARBA00051876"/>
    </source>
</evidence>
<dbReference type="CDD" id="cd03784">
    <property type="entry name" value="GT1_Gtf-like"/>
    <property type="match status" value="1"/>
</dbReference>
<comment type="cofactor">
    <cofactor evidence="1">
        <name>Ca(2+)</name>
        <dbReference type="ChEBI" id="CHEBI:29108"/>
    </cofactor>
</comment>
<evidence type="ECO:0000256" key="9">
    <source>
        <dbReference type="ARBA" id="ARBA00066799"/>
    </source>
</evidence>
<keyword evidence="5" id="KW-0808">Transferase</keyword>
<comment type="catalytic activity">
    <reaction evidence="6">
        <text>DIBOA + UDP-alpha-D-glucose = DIBOA beta-D-glucoside + UDP + H(+)</text>
        <dbReference type="Rhea" id="RHEA:33955"/>
        <dbReference type="ChEBI" id="CHEBI:15378"/>
        <dbReference type="ChEBI" id="CHEBI:58223"/>
        <dbReference type="ChEBI" id="CHEBI:58885"/>
        <dbReference type="ChEBI" id="CHEBI:63558"/>
        <dbReference type="ChEBI" id="CHEBI:63670"/>
        <dbReference type="EC" id="2.4.1.202"/>
    </reaction>
</comment>
<evidence type="ECO:0000256" key="4">
    <source>
        <dbReference type="ARBA" id="ARBA00022676"/>
    </source>
</evidence>
<dbReference type="FunFam" id="3.40.50.2000:FF:000040">
    <property type="entry name" value="UDP-glycosyltransferase 76C1"/>
    <property type="match status" value="1"/>
</dbReference>
<dbReference type="AlphaFoldDB" id="A0A921U561"/>
<evidence type="ECO:0000256" key="7">
    <source>
        <dbReference type="ARBA" id="ARBA00052327"/>
    </source>
</evidence>
<dbReference type="FunFam" id="3.40.50.2000:FF:000120">
    <property type="entry name" value="UDP-glycosyltransferase 76C1"/>
    <property type="match status" value="1"/>
</dbReference>
<dbReference type="InterPro" id="IPR002213">
    <property type="entry name" value="UDP_glucos_trans"/>
</dbReference>
<reference evidence="10" key="1">
    <citation type="journal article" date="2019" name="BMC Genomics">
        <title>A new reference genome for Sorghum bicolor reveals high levels of sequence similarity between sweet and grain genotypes: implications for the genetics of sugar metabolism.</title>
        <authorList>
            <person name="Cooper E.A."/>
            <person name="Brenton Z.W."/>
            <person name="Flinn B.S."/>
            <person name="Jenkins J."/>
            <person name="Shu S."/>
            <person name="Flowers D."/>
            <person name="Luo F."/>
            <person name="Wang Y."/>
            <person name="Xia P."/>
            <person name="Barry K."/>
            <person name="Daum C."/>
            <person name="Lipzen A."/>
            <person name="Yoshinaga Y."/>
            <person name="Schmutz J."/>
            <person name="Saski C."/>
            <person name="Vermerris W."/>
            <person name="Kresovich S."/>
        </authorList>
    </citation>
    <scope>NUCLEOTIDE SEQUENCE</scope>
</reference>
<dbReference type="EMBL" id="CM027688">
    <property type="protein sequence ID" value="KAG0519192.1"/>
    <property type="molecule type" value="Genomic_DNA"/>
</dbReference>
<dbReference type="Proteomes" id="UP000807115">
    <property type="component" value="Chromosome 9"/>
</dbReference>
<proteinExistence type="inferred from homology"/>
<evidence type="ECO:0000313" key="10">
    <source>
        <dbReference type="EMBL" id="KAG0519192.1"/>
    </source>
</evidence>
<comment type="function">
    <text evidence="8">Glucosyltransferase involved in the last step of benzoxazinoid glucoside biosynthesis. Catalyzes the glucosylation of hydroxamic acids utilizing UDP-glucose as glucose doner, reducing the toxicity of these natural insecticides for storage. Can use DIMBOA and DIBOA as substrates, HMBOA (2-hydroxy-7-methoxy-2H-1,4-benzoxazin-3(4H)-one) and HBOA (2-hydroxy-2H-1,4-benzoxazin-3(4H)-one) with a lower efficiency, but not indole acetic acid or quercitin.</text>
</comment>
<evidence type="ECO:0000256" key="8">
    <source>
        <dbReference type="ARBA" id="ARBA00058304"/>
    </source>
</evidence>
<comment type="catalytic activity">
    <reaction evidence="7">
        <text>DIMBOA + UDP-alpha-D-glucose = DIMBOA beta-D-glucoside + UDP + H(+)</text>
        <dbReference type="Rhea" id="RHEA:15541"/>
        <dbReference type="ChEBI" id="CHEBI:15378"/>
        <dbReference type="ChEBI" id="CHEBI:18048"/>
        <dbReference type="ChEBI" id="CHEBI:37573"/>
        <dbReference type="ChEBI" id="CHEBI:58223"/>
        <dbReference type="ChEBI" id="CHEBI:58885"/>
        <dbReference type="EC" id="2.4.1.202"/>
    </reaction>
</comment>
<evidence type="ECO:0000313" key="11">
    <source>
        <dbReference type="Proteomes" id="UP000807115"/>
    </source>
</evidence>
<organism evidence="10 11">
    <name type="scientific">Sorghum bicolor</name>
    <name type="common">Sorghum</name>
    <name type="synonym">Sorghum vulgare</name>
    <dbReference type="NCBI Taxonomy" id="4558"/>
    <lineage>
        <taxon>Eukaryota</taxon>
        <taxon>Viridiplantae</taxon>
        <taxon>Streptophyta</taxon>
        <taxon>Embryophyta</taxon>
        <taxon>Tracheophyta</taxon>
        <taxon>Spermatophyta</taxon>
        <taxon>Magnoliopsida</taxon>
        <taxon>Liliopsida</taxon>
        <taxon>Poales</taxon>
        <taxon>Poaceae</taxon>
        <taxon>PACMAD clade</taxon>
        <taxon>Panicoideae</taxon>
        <taxon>Andropogonodae</taxon>
        <taxon>Andropogoneae</taxon>
        <taxon>Sorghinae</taxon>
        <taxon>Sorghum</taxon>
    </lineage>
</organism>
<evidence type="ECO:0000256" key="2">
    <source>
        <dbReference type="ARBA" id="ARBA00001946"/>
    </source>
</evidence>
<comment type="similarity">
    <text evidence="3">Belongs to the UDP-glycosyltransferase family.</text>
</comment>
<dbReference type="EMBL" id="CM027688">
    <property type="protein sequence ID" value="KAG0519193.1"/>
    <property type="molecule type" value="Genomic_DNA"/>
</dbReference>
<evidence type="ECO:0000256" key="1">
    <source>
        <dbReference type="ARBA" id="ARBA00001913"/>
    </source>
</evidence>
<reference evidence="10" key="2">
    <citation type="submission" date="2020-10" db="EMBL/GenBank/DDBJ databases">
        <authorList>
            <person name="Cooper E.A."/>
            <person name="Brenton Z.W."/>
            <person name="Flinn B.S."/>
            <person name="Jenkins J."/>
            <person name="Shu S."/>
            <person name="Flowers D."/>
            <person name="Luo F."/>
            <person name="Wang Y."/>
            <person name="Xia P."/>
            <person name="Barry K."/>
            <person name="Daum C."/>
            <person name="Lipzen A."/>
            <person name="Yoshinaga Y."/>
            <person name="Schmutz J."/>
            <person name="Saski C."/>
            <person name="Vermerris W."/>
            <person name="Kresovich S."/>
        </authorList>
    </citation>
    <scope>NUCLEOTIDE SEQUENCE</scope>
</reference>
<gene>
    <name evidence="10" type="ORF">BDA96_09G243400</name>
</gene>
<name>A0A921U561_SORBI</name>
<dbReference type="Gene3D" id="3.40.50.2000">
    <property type="entry name" value="Glycogen Phosphorylase B"/>
    <property type="match status" value="2"/>
</dbReference>
<dbReference type="SUPFAM" id="SSF53756">
    <property type="entry name" value="UDP-Glycosyltransferase/glycogen phosphorylase"/>
    <property type="match status" value="1"/>
</dbReference>
<sequence>MDAMEPSSGADAGRRVVLFPLPYQGHLNPMLRLAAALHRRGLAIIVLHTDLQPLDPANHPTEYRFESLSADVPAELMASKDIARVVMDLNASFAAPFKDRVAALVADKESGGVDCVITDAVWFSAQAAAQELGVPSLGLFTNSAASFRTFMAYPTLIEKGYLPVQESQKDAPVQELPPFRVKDLERIDASSLYDFASMLGNVVARARQASGLILNSFDAIEANNVNKIREELSIPVFAVGPLNKLSPSVVKTNLMPGDRECLDWLDTQAPGSVLYVSFGSIAAMDSPDFVELAWGLADSKRPFVWAVRPSLVRSRSLESAELQLPDGLEEEIHGRGKIVYWAPQEEVLSHPAICAFLTHNGWNSTVESISQGVPMLCRPCFGDQFGTARYVCDFWKVGVEIGVVTQLRRGNIRAAIDKLMDDKQAKEYRDRAKDLKEMAEKCATKDGSSHRALVSLVDFIISF</sequence>
<evidence type="ECO:0000256" key="5">
    <source>
        <dbReference type="ARBA" id="ARBA00022679"/>
    </source>
</evidence>
<comment type="cofactor">
    <cofactor evidence="2">
        <name>Mg(2+)</name>
        <dbReference type="ChEBI" id="CHEBI:18420"/>
    </cofactor>
</comment>
<comment type="caution">
    <text evidence="10">The sequence shown here is derived from an EMBL/GenBank/DDBJ whole genome shotgun (WGS) entry which is preliminary data.</text>
</comment>
<evidence type="ECO:0000256" key="3">
    <source>
        <dbReference type="ARBA" id="ARBA00009995"/>
    </source>
</evidence>
<dbReference type="GO" id="GO:0047254">
    <property type="term" value="F:2,4-dihydroxy-7-methoxy-2H-1,4-benzoxazin-3(4H)-one 2-D-glucosyltransferase activity"/>
    <property type="evidence" value="ECO:0007669"/>
    <property type="project" value="UniProtKB-EC"/>
</dbReference>
<accession>A0A921U561</accession>
<protein>
    <recommendedName>
        <fullName evidence="9">2,4-dihydroxy-7-methoxy-2H-1,4-benzoxazin-3(4H)-one 2-D-glucosyltransferase</fullName>
        <ecNumber evidence="9">2.4.1.202</ecNumber>
    </recommendedName>
</protein>
<dbReference type="PANTHER" id="PTHR11926:SF1374">
    <property type="entry name" value="UDP-GLYCOSYLTRANSFERASE 76F1-RELATED"/>
    <property type="match status" value="1"/>
</dbReference>
<dbReference type="EC" id="2.4.1.202" evidence="9"/>
<keyword evidence="4" id="KW-0328">Glycosyltransferase</keyword>